<dbReference type="GO" id="GO:0022625">
    <property type="term" value="C:cytosolic large ribosomal subunit"/>
    <property type="evidence" value="ECO:0007669"/>
    <property type="project" value="TreeGrafter"/>
</dbReference>
<organism evidence="8 9">
    <name type="scientific">Pelagihabitans pacificus</name>
    <dbReference type="NCBI Taxonomy" id="2696054"/>
    <lineage>
        <taxon>Bacteria</taxon>
        <taxon>Pseudomonadati</taxon>
        <taxon>Bacteroidota</taxon>
        <taxon>Flavobacteriia</taxon>
        <taxon>Flavobacteriales</taxon>
        <taxon>Flavobacteriaceae</taxon>
        <taxon>Pelagihabitans</taxon>
    </lineage>
</organism>
<reference evidence="8" key="2">
    <citation type="submission" date="2020-03" db="EMBL/GenBank/DDBJ databases">
        <title>Flavobacteriaceae bacterium strain TP-CH-4, a member of the family Flavobacteriaceae isolated from a deep-sea seamount.</title>
        <authorList>
            <person name="Zhang D.-C."/>
        </authorList>
    </citation>
    <scope>NUCLEOTIDE SEQUENCE</scope>
    <source>
        <strain evidence="8">TP-CH-4</strain>
    </source>
</reference>
<name>A0A967AQP7_9FLAO</name>
<dbReference type="Pfam" id="PF00861">
    <property type="entry name" value="Ribosomal_L18p"/>
    <property type="match status" value="1"/>
</dbReference>
<evidence type="ECO:0000256" key="3">
    <source>
        <dbReference type="ARBA" id="ARBA00022884"/>
    </source>
</evidence>
<evidence type="ECO:0000313" key="8">
    <source>
        <dbReference type="EMBL" id="NHF58222.1"/>
    </source>
</evidence>
<reference evidence="8" key="1">
    <citation type="submission" date="2019-07" db="EMBL/GenBank/DDBJ databases">
        <authorList>
            <person name="De-Chao Zhang Q."/>
        </authorList>
    </citation>
    <scope>NUCLEOTIDE SEQUENCE</scope>
    <source>
        <strain evidence="8">TP-CH-4</strain>
    </source>
</reference>
<dbReference type="AlphaFoldDB" id="A0A967AQP7"/>
<evidence type="ECO:0000256" key="7">
    <source>
        <dbReference type="HAMAP-Rule" id="MF_01337"/>
    </source>
</evidence>
<dbReference type="GO" id="GO:0008097">
    <property type="term" value="F:5S rRNA binding"/>
    <property type="evidence" value="ECO:0007669"/>
    <property type="project" value="TreeGrafter"/>
</dbReference>
<dbReference type="Proteomes" id="UP000707206">
    <property type="component" value="Unassembled WGS sequence"/>
</dbReference>
<evidence type="ECO:0000256" key="4">
    <source>
        <dbReference type="ARBA" id="ARBA00022980"/>
    </source>
</evidence>
<protein>
    <recommendedName>
        <fullName evidence="6 7">Large ribosomal subunit protein uL18</fullName>
    </recommendedName>
</protein>
<comment type="caution">
    <text evidence="8">The sequence shown here is derived from an EMBL/GenBank/DDBJ whole genome shotgun (WGS) entry which is preliminary data.</text>
</comment>
<keyword evidence="3 7" id="KW-0694">RNA-binding</keyword>
<dbReference type="RefSeq" id="WP_152572723.1">
    <property type="nucleotide sequence ID" value="NZ_VIKU02000001.1"/>
</dbReference>
<dbReference type="FunFam" id="3.30.420.100:FF:000001">
    <property type="entry name" value="50S ribosomal protein L18"/>
    <property type="match status" value="1"/>
</dbReference>
<dbReference type="EMBL" id="VIKU02000001">
    <property type="protein sequence ID" value="NHF58222.1"/>
    <property type="molecule type" value="Genomic_DNA"/>
</dbReference>
<sequence>MGLSKIQRKSRIRKRIRKVSFGTEARPRLSVFRSNSEIYAQIINDQEGTTLVAVSSRDKALGKEKGTKSEIANLVGKTIAEKAKKVGIDKVAFDRGGNLYHGRVKALAEGAREAGLEF</sequence>
<keyword evidence="2 7" id="KW-0699">rRNA-binding</keyword>
<dbReference type="InterPro" id="IPR057268">
    <property type="entry name" value="Ribosomal_L18"/>
</dbReference>
<dbReference type="InterPro" id="IPR005484">
    <property type="entry name" value="Ribosomal_uL18_bac/plant/anim"/>
</dbReference>
<keyword evidence="5 7" id="KW-0687">Ribonucleoprotein</keyword>
<dbReference type="NCBIfam" id="TIGR00060">
    <property type="entry name" value="L18_bact"/>
    <property type="match status" value="1"/>
</dbReference>
<evidence type="ECO:0000256" key="6">
    <source>
        <dbReference type="ARBA" id="ARBA00035197"/>
    </source>
</evidence>
<dbReference type="SUPFAM" id="SSF53137">
    <property type="entry name" value="Translational machinery components"/>
    <property type="match status" value="1"/>
</dbReference>
<accession>A0A967AQP7</accession>
<dbReference type="PANTHER" id="PTHR12899:SF3">
    <property type="entry name" value="LARGE RIBOSOMAL SUBUNIT PROTEIN UL18M"/>
    <property type="match status" value="1"/>
</dbReference>
<dbReference type="Gene3D" id="3.30.420.100">
    <property type="match status" value="1"/>
</dbReference>
<dbReference type="GO" id="GO:0003735">
    <property type="term" value="F:structural constituent of ribosome"/>
    <property type="evidence" value="ECO:0007669"/>
    <property type="project" value="InterPro"/>
</dbReference>
<dbReference type="GO" id="GO:0006412">
    <property type="term" value="P:translation"/>
    <property type="evidence" value="ECO:0007669"/>
    <property type="project" value="UniProtKB-UniRule"/>
</dbReference>
<evidence type="ECO:0000256" key="1">
    <source>
        <dbReference type="ARBA" id="ARBA00007116"/>
    </source>
</evidence>
<dbReference type="InterPro" id="IPR004389">
    <property type="entry name" value="Ribosomal_uL18_bac-type"/>
</dbReference>
<gene>
    <name evidence="7" type="primary">rplR</name>
    <name evidence="8" type="ORF">FK220_002635</name>
</gene>
<proteinExistence type="inferred from homology"/>
<comment type="function">
    <text evidence="7">This is one of the proteins that bind and probably mediate the attachment of the 5S RNA into the large ribosomal subunit, where it forms part of the central protuberance.</text>
</comment>
<dbReference type="HAMAP" id="MF_01337_B">
    <property type="entry name" value="Ribosomal_uL18_B"/>
    <property type="match status" value="1"/>
</dbReference>
<keyword evidence="9" id="KW-1185">Reference proteome</keyword>
<comment type="similarity">
    <text evidence="1 7">Belongs to the universal ribosomal protein uL18 family.</text>
</comment>
<dbReference type="CDD" id="cd00432">
    <property type="entry name" value="Ribosomal_L18_L5e"/>
    <property type="match status" value="1"/>
</dbReference>
<keyword evidence="4 7" id="KW-0689">Ribosomal protein</keyword>
<dbReference type="PANTHER" id="PTHR12899">
    <property type="entry name" value="39S RIBOSOMAL PROTEIN L18, MITOCHONDRIAL"/>
    <property type="match status" value="1"/>
</dbReference>
<comment type="subunit">
    <text evidence="7">Part of the 50S ribosomal subunit; part of the 5S rRNA/L5/L18/L25 subcomplex. Contacts the 5S and 23S rRNAs.</text>
</comment>
<evidence type="ECO:0000256" key="2">
    <source>
        <dbReference type="ARBA" id="ARBA00022730"/>
    </source>
</evidence>
<evidence type="ECO:0000313" key="9">
    <source>
        <dbReference type="Proteomes" id="UP000707206"/>
    </source>
</evidence>
<evidence type="ECO:0000256" key="5">
    <source>
        <dbReference type="ARBA" id="ARBA00023274"/>
    </source>
</evidence>